<gene>
    <name evidence="1" type="primary">ORF135843</name>
</gene>
<feature type="non-terminal residue" evidence="1">
    <location>
        <position position="1"/>
    </location>
</feature>
<dbReference type="AlphaFoldDB" id="A0A0B7ATH3"/>
<name>A0A0B7ATH3_9EUPU</name>
<reference evidence="1" key="1">
    <citation type="submission" date="2014-12" db="EMBL/GenBank/DDBJ databases">
        <title>Insight into the proteome of Arion vulgaris.</title>
        <authorList>
            <person name="Aradska J."/>
            <person name="Bulat T."/>
            <person name="Smidak R."/>
            <person name="Sarate P."/>
            <person name="Gangsoo J."/>
            <person name="Sialana F."/>
            <person name="Bilban M."/>
            <person name="Lubec G."/>
        </authorList>
    </citation>
    <scope>NUCLEOTIDE SEQUENCE</scope>
    <source>
        <tissue evidence="1">Skin</tissue>
    </source>
</reference>
<dbReference type="EMBL" id="HACG01036345">
    <property type="protein sequence ID" value="CEK83210.1"/>
    <property type="molecule type" value="Transcribed_RNA"/>
</dbReference>
<organism evidence="1">
    <name type="scientific">Arion vulgaris</name>
    <dbReference type="NCBI Taxonomy" id="1028688"/>
    <lineage>
        <taxon>Eukaryota</taxon>
        <taxon>Metazoa</taxon>
        <taxon>Spiralia</taxon>
        <taxon>Lophotrochozoa</taxon>
        <taxon>Mollusca</taxon>
        <taxon>Gastropoda</taxon>
        <taxon>Heterobranchia</taxon>
        <taxon>Euthyneura</taxon>
        <taxon>Panpulmonata</taxon>
        <taxon>Eupulmonata</taxon>
        <taxon>Stylommatophora</taxon>
        <taxon>Helicina</taxon>
        <taxon>Arionoidea</taxon>
        <taxon>Arionidae</taxon>
        <taxon>Arion</taxon>
    </lineage>
</organism>
<evidence type="ECO:0000313" key="1">
    <source>
        <dbReference type="EMBL" id="CEK83210.1"/>
    </source>
</evidence>
<accession>A0A0B7ATH3</accession>
<protein>
    <submittedName>
        <fullName evidence="1">Uncharacterized protein</fullName>
    </submittedName>
</protein>
<proteinExistence type="predicted"/>
<sequence length="63" mass="7279">DILQDLHTKGPWLINNIISRKMTYFGYVKRHSSLERTVMEEIVLGEQLPHKLSKLTSKDKLAG</sequence>